<evidence type="ECO:0000313" key="1">
    <source>
        <dbReference type="EMBL" id="TFK66846.1"/>
    </source>
</evidence>
<reference evidence="1 2" key="1">
    <citation type="journal article" date="2019" name="Nat. Ecol. Evol.">
        <title>Megaphylogeny resolves global patterns of mushroom evolution.</title>
        <authorList>
            <person name="Varga T."/>
            <person name="Krizsan K."/>
            <person name="Foldi C."/>
            <person name="Dima B."/>
            <person name="Sanchez-Garcia M."/>
            <person name="Sanchez-Ramirez S."/>
            <person name="Szollosi G.J."/>
            <person name="Szarkandi J.G."/>
            <person name="Papp V."/>
            <person name="Albert L."/>
            <person name="Andreopoulos W."/>
            <person name="Angelini C."/>
            <person name="Antonin V."/>
            <person name="Barry K.W."/>
            <person name="Bougher N.L."/>
            <person name="Buchanan P."/>
            <person name="Buyck B."/>
            <person name="Bense V."/>
            <person name="Catcheside P."/>
            <person name="Chovatia M."/>
            <person name="Cooper J."/>
            <person name="Damon W."/>
            <person name="Desjardin D."/>
            <person name="Finy P."/>
            <person name="Geml J."/>
            <person name="Haridas S."/>
            <person name="Hughes K."/>
            <person name="Justo A."/>
            <person name="Karasinski D."/>
            <person name="Kautmanova I."/>
            <person name="Kiss B."/>
            <person name="Kocsube S."/>
            <person name="Kotiranta H."/>
            <person name="LaButti K.M."/>
            <person name="Lechner B.E."/>
            <person name="Liimatainen K."/>
            <person name="Lipzen A."/>
            <person name="Lukacs Z."/>
            <person name="Mihaltcheva S."/>
            <person name="Morgado L.N."/>
            <person name="Niskanen T."/>
            <person name="Noordeloos M.E."/>
            <person name="Ohm R.A."/>
            <person name="Ortiz-Santana B."/>
            <person name="Ovrebo C."/>
            <person name="Racz N."/>
            <person name="Riley R."/>
            <person name="Savchenko A."/>
            <person name="Shiryaev A."/>
            <person name="Soop K."/>
            <person name="Spirin V."/>
            <person name="Szebenyi C."/>
            <person name="Tomsovsky M."/>
            <person name="Tulloss R.E."/>
            <person name="Uehling J."/>
            <person name="Grigoriev I.V."/>
            <person name="Vagvolgyi C."/>
            <person name="Papp T."/>
            <person name="Martin F.M."/>
            <person name="Miettinen O."/>
            <person name="Hibbett D.S."/>
            <person name="Nagy L.G."/>
        </authorList>
    </citation>
    <scope>NUCLEOTIDE SEQUENCE [LARGE SCALE GENOMIC DNA]</scope>
    <source>
        <strain evidence="1 2">NL-1719</strain>
    </source>
</reference>
<organism evidence="1 2">
    <name type="scientific">Pluteus cervinus</name>
    <dbReference type="NCBI Taxonomy" id="181527"/>
    <lineage>
        <taxon>Eukaryota</taxon>
        <taxon>Fungi</taxon>
        <taxon>Dikarya</taxon>
        <taxon>Basidiomycota</taxon>
        <taxon>Agaricomycotina</taxon>
        <taxon>Agaricomycetes</taxon>
        <taxon>Agaricomycetidae</taxon>
        <taxon>Agaricales</taxon>
        <taxon>Pluteineae</taxon>
        <taxon>Pluteaceae</taxon>
        <taxon>Pluteus</taxon>
    </lineage>
</organism>
<name>A0ACD3AM91_9AGAR</name>
<accession>A0ACD3AM91</accession>
<dbReference type="Proteomes" id="UP000308600">
    <property type="component" value="Unassembled WGS sequence"/>
</dbReference>
<proteinExistence type="predicted"/>
<dbReference type="EMBL" id="ML208392">
    <property type="protein sequence ID" value="TFK66846.1"/>
    <property type="molecule type" value="Genomic_DNA"/>
</dbReference>
<sequence length="126" mass="14263">MRPQTRQFRISRFQQNKWVCLLDINGTRRVILKGLRDSSKGDWVEFILDILISRFFEQKAPAFDVSAGSKRQVFHVCIGRSFKIVKCGSLGHNLLCTSFVMPSCGGLIVIARAMSDNFEIAMFATS</sequence>
<evidence type="ECO:0000313" key="2">
    <source>
        <dbReference type="Proteomes" id="UP000308600"/>
    </source>
</evidence>
<protein>
    <submittedName>
        <fullName evidence="1">Uncharacterized protein</fullName>
    </submittedName>
</protein>
<gene>
    <name evidence="1" type="ORF">BDN72DRAFT_127680</name>
</gene>
<keyword evidence="2" id="KW-1185">Reference proteome</keyword>